<dbReference type="Pfam" id="PF07742">
    <property type="entry name" value="BTG"/>
    <property type="match status" value="1"/>
</dbReference>
<proteinExistence type="inferred from homology"/>
<dbReference type="PRINTS" id="PR00310">
    <property type="entry name" value="ANTIPRLFBTG1"/>
</dbReference>
<dbReference type="PROSITE" id="PS01203">
    <property type="entry name" value="BTG_2"/>
    <property type="match status" value="1"/>
</dbReference>
<dbReference type="RefSeq" id="XP_786322.2">
    <property type="nucleotide sequence ID" value="XM_781229.5"/>
</dbReference>
<protein>
    <recommendedName>
        <fullName evidence="3">Anti-proliferative protein domain-containing protein</fullName>
    </recommendedName>
</protein>
<evidence type="ECO:0000313" key="4">
    <source>
        <dbReference type="EnsemblMetazoa" id="XP_786322"/>
    </source>
</evidence>
<comment type="similarity">
    <text evidence="1">Belongs to the BTG family.</text>
</comment>
<dbReference type="SMART" id="SM00099">
    <property type="entry name" value="btg1"/>
    <property type="match status" value="1"/>
</dbReference>
<keyword evidence="5" id="KW-1185">Reference proteome</keyword>
<dbReference type="EnsemblMetazoa" id="XM_781229">
    <property type="protein sequence ID" value="XP_786322"/>
    <property type="gene ID" value="LOC581217"/>
</dbReference>
<dbReference type="GO" id="GO:0008285">
    <property type="term" value="P:negative regulation of cell population proliferation"/>
    <property type="evidence" value="ECO:0000318"/>
    <property type="project" value="GO_Central"/>
</dbReference>
<dbReference type="GO" id="GO:0005737">
    <property type="term" value="C:cytoplasm"/>
    <property type="evidence" value="ECO:0000318"/>
    <property type="project" value="GO_Central"/>
</dbReference>
<dbReference type="PANTHER" id="PTHR22978">
    <property type="entry name" value="B-CELL TRANSLOCATION GENE"/>
    <property type="match status" value="1"/>
</dbReference>
<sequence length="176" mass="19488">MYLGLGLPPTMKSEIYSAVNFVARLLQTTNRNVDPALVDNFSRVLVNCLCEKFDTHWFPEKPFKGSAYRCVRITQLGMDPVVGKAGEAVGMSHEALYNLLPHELTVWIDPSEVSYRIGEEGSICVLYDGSDEDSSSSSSSNMSDLSSSPPQYSQEHFSTSAADYDFNFNSPIPAFH</sequence>
<dbReference type="Proteomes" id="UP000007110">
    <property type="component" value="Unassembled WGS sequence"/>
</dbReference>
<dbReference type="InterPro" id="IPR033332">
    <property type="entry name" value="BTG"/>
</dbReference>
<feature type="region of interest" description="Disordered" evidence="2">
    <location>
        <begin position="130"/>
        <end position="156"/>
    </location>
</feature>
<dbReference type="AlphaFoldDB" id="A0A7M7RDC1"/>
<evidence type="ECO:0000313" key="5">
    <source>
        <dbReference type="Proteomes" id="UP000007110"/>
    </source>
</evidence>
<dbReference type="SUPFAM" id="SSF160696">
    <property type="entry name" value="BTG domain-like"/>
    <property type="match status" value="1"/>
</dbReference>
<accession>A0A7M7RDC1</accession>
<name>A0A7M7RDC1_STRPU</name>
<evidence type="ECO:0000256" key="1">
    <source>
        <dbReference type="ARBA" id="ARBA00007989"/>
    </source>
</evidence>
<dbReference type="OMA" id="IEHYKHH"/>
<dbReference type="GO" id="GO:0005634">
    <property type="term" value="C:nucleus"/>
    <property type="evidence" value="ECO:0000318"/>
    <property type="project" value="GO_Central"/>
</dbReference>
<evidence type="ECO:0000256" key="2">
    <source>
        <dbReference type="SAM" id="MobiDB-lite"/>
    </source>
</evidence>
<feature type="compositionally biased region" description="Low complexity" evidence="2">
    <location>
        <begin position="135"/>
        <end position="148"/>
    </location>
</feature>
<dbReference type="GeneID" id="581217"/>
<dbReference type="Gene3D" id="3.90.640.90">
    <property type="entry name" value="Anti-proliferative protein, N-terminal domain"/>
    <property type="match status" value="1"/>
</dbReference>
<dbReference type="FunCoup" id="A0A7M7RDC1">
    <property type="interactions" value="436"/>
</dbReference>
<evidence type="ECO:0000259" key="3">
    <source>
        <dbReference type="PROSITE" id="PS01203"/>
    </source>
</evidence>
<reference evidence="4" key="2">
    <citation type="submission" date="2021-01" db="UniProtKB">
        <authorList>
            <consortium name="EnsemblMetazoa"/>
        </authorList>
    </citation>
    <scope>IDENTIFICATION</scope>
</reference>
<dbReference type="InterPro" id="IPR002087">
    <property type="entry name" value="Anti_prolifrtn"/>
</dbReference>
<dbReference type="KEGG" id="spu:581217"/>
<dbReference type="InParanoid" id="A0A7M7RDC1"/>
<dbReference type="OrthoDB" id="19928at2759"/>
<feature type="domain" description="Anti-proliferative protein" evidence="3">
    <location>
        <begin position="100"/>
        <end position="119"/>
    </location>
</feature>
<reference evidence="5" key="1">
    <citation type="submission" date="2015-02" db="EMBL/GenBank/DDBJ databases">
        <title>Genome sequencing for Strongylocentrotus purpuratus.</title>
        <authorList>
            <person name="Murali S."/>
            <person name="Liu Y."/>
            <person name="Vee V."/>
            <person name="English A."/>
            <person name="Wang M."/>
            <person name="Skinner E."/>
            <person name="Han Y."/>
            <person name="Muzny D.M."/>
            <person name="Worley K.C."/>
            <person name="Gibbs R.A."/>
        </authorList>
    </citation>
    <scope>NUCLEOTIDE SEQUENCE</scope>
</reference>
<dbReference type="PANTHER" id="PTHR22978:SF22">
    <property type="entry name" value="BTG FAMILY PROTEIN"/>
    <property type="match status" value="1"/>
</dbReference>
<dbReference type="InterPro" id="IPR036054">
    <property type="entry name" value="BTG-like_sf"/>
</dbReference>
<organism evidence="4 5">
    <name type="scientific">Strongylocentrotus purpuratus</name>
    <name type="common">Purple sea urchin</name>
    <dbReference type="NCBI Taxonomy" id="7668"/>
    <lineage>
        <taxon>Eukaryota</taxon>
        <taxon>Metazoa</taxon>
        <taxon>Echinodermata</taxon>
        <taxon>Eleutherozoa</taxon>
        <taxon>Echinozoa</taxon>
        <taxon>Echinoidea</taxon>
        <taxon>Euechinoidea</taxon>
        <taxon>Echinacea</taxon>
        <taxon>Camarodonta</taxon>
        <taxon>Echinidea</taxon>
        <taxon>Strongylocentrotidae</taxon>
        <taxon>Strongylocentrotus</taxon>
    </lineage>
</organism>